<evidence type="ECO:0000313" key="3">
    <source>
        <dbReference type="Proteomes" id="UP000705867"/>
    </source>
</evidence>
<feature type="domain" description="NAD(P)-binding" evidence="1">
    <location>
        <begin position="6"/>
        <end position="146"/>
    </location>
</feature>
<proteinExistence type="predicted"/>
<dbReference type="AlphaFoldDB" id="A0A953J5D4"/>
<dbReference type="InterPro" id="IPR051207">
    <property type="entry name" value="ComplexI_NDUFA9_subunit"/>
</dbReference>
<dbReference type="PANTHER" id="PTHR12126">
    <property type="entry name" value="NADH-UBIQUINONE OXIDOREDUCTASE 39 KDA SUBUNIT-RELATED"/>
    <property type="match status" value="1"/>
</dbReference>
<evidence type="ECO:0000259" key="1">
    <source>
        <dbReference type="Pfam" id="PF13460"/>
    </source>
</evidence>
<name>A0A953J5D4_9BACT</name>
<evidence type="ECO:0000313" key="2">
    <source>
        <dbReference type="EMBL" id="MBZ0155948.1"/>
    </source>
</evidence>
<dbReference type="Gene3D" id="3.40.50.720">
    <property type="entry name" value="NAD(P)-binding Rossmann-like Domain"/>
    <property type="match status" value="1"/>
</dbReference>
<dbReference type="InterPro" id="IPR036291">
    <property type="entry name" value="NAD(P)-bd_dom_sf"/>
</dbReference>
<gene>
    <name evidence="2" type="ORF">K8I29_07000</name>
</gene>
<protein>
    <submittedName>
        <fullName evidence="2">Complex I NDUFA9 subunit family protein</fullName>
    </submittedName>
</protein>
<organism evidence="2 3">
    <name type="scientific">Candidatus Nitrobium versatile</name>
    <dbReference type="NCBI Taxonomy" id="2884831"/>
    <lineage>
        <taxon>Bacteria</taxon>
        <taxon>Pseudomonadati</taxon>
        <taxon>Nitrospirota</taxon>
        <taxon>Nitrospiria</taxon>
        <taxon>Nitrospirales</taxon>
        <taxon>Nitrospiraceae</taxon>
        <taxon>Candidatus Nitrobium</taxon>
    </lineage>
</organism>
<dbReference type="InterPro" id="IPR016040">
    <property type="entry name" value="NAD(P)-bd_dom"/>
</dbReference>
<dbReference type="EMBL" id="JAIOIV010000058">
    <property type="protein sequence ID" value="MBZ0155948.1"/>
    <property type="molecule type" value="Genomic_DNA"/>
</dbReference>
<reference evidence="2" key="2">
    <citation type="submission" date="2021-08" db="EMBL/GenBank/DDBJ databases">
        <authorList>
            <person name="Dalcin Martins P."/>
        </authorList>
    </citation>
    <scope>NUCLEOTIDE SEQUENCE</scope>
    <source>
        <strain evidence="2">MAG_39</strain>
    </source>
</reference>
<dbReference type="GO" id="GO:0044877">
    <property type="term" value="F:protein-containing complex binding"/>
    <property type="evidence" value="ECO:0007669"/>
    <property type="project" value="TreeGrafter"/>
</dbReference>
<comment type="caution">
    <text evidence="2">The sequence shown here is derived from an EMBL/GenBank/DDBJ whole genome shotgun (WGS) entry which is preliminary data.</text>
</comment>
<dbReference type="Pfam" id="PF13460">
    <property type="entry name" value="NAD_binding_10"/>
    <property type="match status" value="1"/>
</dbReference>
<sequence>MFFVAGATGFIGTHLIRSLAAARLAARCLVRNPRKIPRCTDAGMEVSLGDITDRESLRGKLDGCTVAVHLVGIIEEQGEMTFEKVHVRGTENLVEEAKRSGVRHFFYQSALGASPGAKARYAKTKAEAEEIVRASGIPFTIFRPSLVVGEGDGFTGRLKELIALGPFVPVPGSGEARLQPIYVGDWVKCFLSLFPDPSRSADAPSRLFELGGPEHLTYNEIVNQLMEAMGVNKPVIHLPLGAVKISLPFARITRTLGEVFGKKIPPVTREQLELLQTDNICARDSVERNFGFTPLTYREALPLFIQRTGKGRGSPKSGH</sequence>
<dbReference type="CDD" id="cd05271">
    <property type="entry name" value="NDUFA9_like_SDR_a"/>
    <property type="match status" value="1"/>
</dbReference>
<reference evidence="2" key="1">
    <citation type="journal article" date="2021" name="bioRxiv">
        <title>Unraveling nitrogen, sulfur and carbon metabolic pathways and microbial community transcriptional responses to substrate deprivation and toxicity stresses in a bioreactor mimicking anoxic brackish coastal sediment conditions.</title>
        <authorList>
            <person name="Martins P.D."/>
            <person name="Echeveste M.J."/>
            <person name="Arshad A."/>
            <person name="Kurth J."/>
            <person name="Ouboter H."/>
            <person name="Jetten M.S.M."/>
            <person name="Welte C.U."/>
        </authorList>
    </citation>
    <scope>NUCLEOTIDE SEQUENCE</scope>
    <source>
        <strain evidence="2">MAG_39</strain>
    </source>
</reference>
<dbReference type="SUPFAM" id="SSF51735">
    <property type="entry name" value="NAD(P)-binding Rossmann-fold domains"/>
    <property type="match status" value="1"/>
</dbReference>
<accession>A0A953J5D4</accession>
<dbReference type="Proteomes" id="UP000705867">
    <property type="component" value="Unassembled WGS sequence"/>
</dbReference>
<dbReference type="PANTHER" id="PTHR12126:SF11">
    <property type="entry name" value="NADH DEHYDROGENASE [UBIQUINONE] 1 ALPHA SUBCOMPLEX SUBUNIT 9, MITOCHONDRIAL"/>
    <property type="match status" value="1"/>
</dbReference>